<dbReference type="AlphaFoldDB" id="X0X305"/>
<reference evidence="3" key="1">
    <citation type="journal article" date="2014" name="Front. Microbiol.">
        <title>High frequency of phylogenetically diverse reductive dehalogenase-homologous genes in deep subseafloor sedimentary metagenomes.</title>
        <authorList>
            <person name="Kawai M."/>
            <person name="Futagami T."/>
            <person name="Toyoda A."/>
            <person name="Takaki Y."/>
            <person name="Nishi S."/>
            <person name="Hori S."/>
            <person name="Arai W."/>
            <person name="Tsubouchi T."/>
            <person name="Morono Y."/>
            <person name="Uchiyama I."/>
            <person name="Ito T."/>
            <person name="Fujiyama A."/>
            <person name="Inagaki F."/>
            <person name="Takami H."/>
        </authorList>
    </citation>
    <scope>NUCLEOTIDE SEQUENCE</scope>
    <source>
        <strain evidence="3">Expedition CK06-06</strain>
    </source>
</reference>
<organism evidence="3">
    <name type="scientific">marine sediment metagenome</name>
    <dbReference type="NCBI Taxonomy" id="412755"/>
    <lineage>
        <taxon>unclassified sequences</taxon>
        <taxon>metagenomes</taxon>
        <taxon>ecological metagenomes</taxon>
    </lineage>
</organism>
<keyword evidence="1" id="KW-1133">Transmembrane helix</keyword>
<accession>X0X305</accession>
<dbReference type="Pfam" id="PF00535">
    <property type="entry name" value="Glycos_transf_2"/>
    <property type="match status" value="1"/>
</dbReference>
<sequence length="241" mass="27027">EAALEMGADIIVNIDGDGQYNAREIPALVKPLVEDKADIVLGWRDIDRLDFMPRGKRIGNKVATWLTNKVSGMLIKDAQSGFRAFSREAALRMNLSGRYTYVQETIIEAKYKGLKIEQIPIEFRPRQGESRLIPSLTTYARRAGAIILGTYWSYHPLKILSFIGMILILFGIILGAIVLTRFIQTGTVSPHLPTAIAAPLLITTGLQAIILGLFADAIKSQRLFQEEILYRLKRKESDIRK</sequence>
<feature type="domain" description="Glycosyltransferase 2-like" evidence="2">
    <location>
        <begin position="7"/>
        <end position="90"/>
    </location>
</feature>
<dbReference type="SUPFAM" id="SSF53448">
    <property type="entry name" value="Nucleotide-diphospho-sugar transferases"/>
    <property type="match status" value="1"/>
</dbReference>
<feature type="non-terminal residue" evidence="3">
    <location>
        <position position="1"/>
    </location>
</feature>
<dbReference type="EMBL" id="BARS01039481">
    <property type="protein sequence ID" value="GAG19386.1"/>
    <property type="molecule type" value="Genomic_DNA"/>
</dbReference>
<gene>
    <name evidence="3" type="ORF">S01H1_60278</name>
</gene>
<name>X0X305_9ZZZZ</name>
<keyword evidence="1" id="KW-0812">Transmembrane</keyword>
<proteinExistence type="predicted"/>
<evidence type="ECO:0000259" key="2">
    <source>
        <dbReference type="Pfam" id="PF00535"/>
    </source>
</evidence>
<feature type="transmembrane region" description="Helical" evidence="1">
    <location>
        <begin position="159"/>
        <end position="183"/>
    </location>
</feature>
<dbReference type="Gene3D" id="3.90.550.10">
    <property type="entry name" value="Spore Coat Polysaccharide Biosynthesis Protein SpsA, Chain A"/>
    <property type="match status" value="1"/>
</dbReference>
<dbReference type="PANTHER" id="PTHR48090">
    <property type="entry name" value="UNDECAPRENYL-PHOSPHATE 4-DEOXY-4-FORMAMIDO-L-ARABINOSE TRANSFERASE-RELATED"/>
    <property type="match status" value="1"/>
</dbReference>
<dbReference type="InterPro" id="IPR050256">
    <property type="entry name" value="Glycosyltransferase_2"/>
</dbReference>
<dbReference type="InterPro" id="IPR029044">
    <property type="entry name" value="Nucleotide-diphossugar_trans"/>
</dbReference>
<dbReference type="CDD" id="cd04179">
    <property type="entry name" value="DPM_DPG-synthase_like"/>
    <property type="match status" value="1"/>
</dbReference>
<evidence type="ECO:0000313" key="3">
    <source>
        <dbReference type="EMBL" id="GAG19386.1"/>
    </source>
</evidence>
<feature type="transmembrane region" description="Helical" evidence="1">
    <location>
        <begin position="195"/>
        <end position="215"/>
    </location>
</feature>
<evidence type="ECO:0000256" key="1">
    <source>
        <dbReference type="SAM" id="Phobius"/>
    </source>
</evidence>
<protein>
    <recommendedName>
        <fullName evidence="2">Glycosyltransferase 2-like domain-containing protein</fullName>
    </recommendedName>
</protein>
<keyword evidence="1" id="KW-0472">Membrane</keyword>
<comment type="caution">
    <text evidence="3">The sequence shown here is derived from an EMBL/GenBank/DDBJ whole genome shotgun (WGS) entry which is preliminary data.</text>
</comment>
<dbReference type="InterPro" id="IPR001173">
    <property type="entry name" value="Glyco_trans_2-like"/>
</dbReference>